<dbReference type="RefSeq" id="WP_067505486.1">
    <property type="nucleotide sequence ID" value="NZ_CP107943.1"/>
</dbReference>
<evidence type="ECO:0000313" key="5">
    <source>
        <dbReference type="Proteomes" id="UP000252586"/>
    </source>
</evidence>
<dbReference type="PROSITE" id="PS50977">
    <property type="entry name" value="HTH_TETR_2"/>
    <property type="match status" value="1"/>
</dbReference>
<sequence>MSTADRRTLIADTAIRLIASDGVRALTHRALDTALDLPAGSSSYYFRTRRALLTAVVDRITERSREDFQRARFAAPAAASPDLIARDIATWVDRLLADRSDDLRTRHALLTELRTDPELRTKLSRSLFSPDRARELFRDNDSPTDAAVDFIAVLEGAVFDRTTGNRADLKPGTPESIDQLTRLVVVYLRGH</sequence>
<protein>
    <submittedName>
        <fullName evidence="4">TetR family transcriptional regulator</fullName>
    </submittedName>
</protein>
<dbReference type="SUPFAM" id="SSF46689">
    <property type="entry name" value="Homeodomain-like"/>
    <property type="match status" value="1"/>
</dbReference>
<dbReference type="Gene3D" id="1.10.357.10">
    <property type="entry name" value="Tetracycline Repressor, domain 2"/>
    <property type="match status" value="1"/>
</dbReference>
<evidence type="ECO:0000259" key="3">
    <source>
        <dbReference type="PROSITE" id="PS50977"/>
    </source>
</evidence>
<name>A0A366DBJ8_9NOCA</name>
<dbReference type="Proteomes" id="UP000252586">
    <property type="component" value="Unassembled WGS sequence"/>
</dbReference>
<dbReference type="Pfam" id="PF17940">
    <property type="entry name" value="TetR_C_31"/>
    <property type="match status" value="1"/>
</dbReference>
<dbReference type="STRING" id="1210090.GCA_001613185_01530"/>
<accession>A0A366DBJ8</accession>
<proteinExistence type="predicted"/>
<dbReference type="InterPro" id="IPR009057">
    <property type="entry name" value="Homeodomain-like_sf"/>
</dbReference>
<keyword evidence="5" id="KW-1185">Reference proteome</keyword>
<evidence type="ECO:0000256" key="2">
    <source>
        <dbReference type="PROSITE-ProRule" id="PRU00335"/>
    </source>
</evidence>
<organism evidence="4 5">
    <name type="scientific">Nocardia puris</name>
    <dbReference type="NCBI Taxonomy" id="208602"/>
    <lineage>
        <taxon>Bacteria</taxon>
        <taxon>Bacillati</taxon>
        <taxon>Actinomycetota</taxon>
        <taxon>Actinomycetes</taxon>
        <taxon>Mycobacteriales</taxon>
        <taxon>Nocardiaceae</taxon>
        <taxon>Nocardia</taxon>
    </lineage>
</organism>
<feature type="DNA-binding region" description="H-T-H motif" evidence="2">
    <location>
        <begin position="27"/>
        <end position="46"/>
    </location>
</feature>
<reference evidence="4 5" key="1">
    <citation type="submission" date="2018-06" db="EMBL/GenBank/DDBJ databases">
        <title>Genomic Encyclopedia of Type Strains, Phase IV (KMG-IV): sequencing the most valuable type-strain genomes for metagenomic binning, comparative biology and taxonomic classification.</title>
        <authorList>
            <person name="Goeker M."/>
        </authorList>
    </citation>
    <scope>NUCLEOTIDE SEQUENCE [LARGE SCALE GENOMIC DNA]</scope>
    <source>
        <strain evidence="4 5">DSM 44599</strain>
    </source>
</reference>
<dbReference type="AlphaFoldDB" id="A0A366DBJ8"/>
<evidence type="ECO:0000256" key="1">
    <source>
        <dbReference type="ARBA" id="ARBA00023125"/>
    </source>
</evidence>
<dbReference type="InterPro" id="IPR041583">
    <property type="entry name" value="TetR_C_31"/>
</dbReference>
<feature type="domain" description="HTH tetR-type" evidence="3">
    <location>
        <begin position="4"/>
        <end position="64"/>
    </location>
</feature>
<gene>
    <name evidence="4" type="ORF">DFR74_111133</name>
</gene>
<evidence type="ECO:0000313" key="4">
    <source>
        <dbReference type="EMBL" id="RBO87427.1"/>
    </source>
</evidence>
<dbReference type="InterPro" id="IPR001647">
    <property type="entry name" value="HTH_TetR"/>
</dbReference>
<dbReference type="EMBL" id="QNRE01000011">
    <property type="protein sequence ID" value="RBO87427.1"/>
    <property type="molecule type" value="Genomic_DNA"/>
</dbReference>
<dbReference type="GO" id="GO:0003677">
    <property type="term" value="F:DNA binding"/>
    <property type="evidence" value="ECO:0007669"/>
    <property type="project" value="UniProtKB-UniRule"/>
</dbReference>
<comment type="caution">
    <text evidence="4">The sequence shown here is derived from an EMBL/GenBank/DDBJ whole genome shotgun (WGS) entry which is preliminary data.</text>
</comment>
<keyword evidence="1 2" id="KW-0238">DNA-binding</keyword>
<dbReference type="OrthoDB" id="7506349at2"/>